<dbReference type="InterPro" id="IPR032466">
    <property type="entry name" value="Metal_Hydrolase"/>
</dbReference>
<dbReference type="PANTHER" id="PTHR43794:SF5">
    <property type="entry name" value="CHLOROHYDROLASE FAMILY PROTEIN"/>
    <property type="match status" value="1"/>
</dbReference>
<sequence>MLTLVSTQDTPTTRLLIKGGTIISMDPAVGDLAPGDLLVTDGVITEIAPHLDAPGAEVIDATDRIVMPGFVDTHRHTWQTAFRGIGADWTFAEYLAAMHGTLKPLYRPEEIYLGVLAGRLEAVNSGITTMLDWFHADLSPEHVDAAIEGLDESDGRSIFCYGAGFGSPDPIDADLRRVRHNLHDDDARVTMALGLRGPQLTTMDVTAADLKTAGELGLRASVHVGSGGARGSRPIAAFHDHGLLSDTLTFVHANGIDDDEIAMIAGSGASVSISPDVELKMGFGWPMTGRMVAAGVRPSFSIDDCPAAGGDMFATMRTAFAVQRGLDGSLTSRDILEFATVDGARACGLSARTGSLSVGKDADVILLRADDLSVCPVTNPVGTIVAAGHPGLVDTVLVAGKVVKRHGRMVRDDIEPIILSLRGTRNRIAEAAGIPLDGTWRPRTESE</sequence>
<organism evidence="2 3">
    <name type="scientific">Kutzneria chonburiensis</name>
    <dbReference type="NCBI Taxonomy" id="1483604"/>
    <lineage>
        <taxon>Bacteria</taxon>
        <taxon>Bacillati</taxon>
        <taxon>Actinomycetota</taxon>
        <taxon>Actinomycetes</taxon>
        <taxon>Pseudonocardiales</taxon>
        <taxon>Pseudonocardiaceae</taxon>
        <taxon>Kutzneria</taxon>
    </lineage>
</organism>
<comment type="caution">
    <text evidence="2">The sequence shown here is derived from an EMBL/GenBank/DDBJ whole genome shotgun (WGS) entry which is preliminary data.</text>
</comment>
<evidence type="ECO:0000313" key="2">
    <source>
        <dbReference type="EMBL" id="MFC0543010.1"/>
    </source>
</evidence>
<dbReference type="InterPro" id="IPR050287">
    <property type="entry name" value="MTA/SAH_deaminase"/>
</dbReference>
<gene>
    <name evidence="2" type="ORF">ACFFH7_16035</name>
</gene>
<dbReference type="PANTHER" id="PTHR43794">
    <property type="entry name" value="AMINOHYDROLASE SSNA-RELATED"/>
    <property type="match status" value="1"/>
</dbReference>
<dbReference type="EMBL" id="JBHLUD010000004">
    <property type="protein sequence ID" value="MFC0543010.1"/>
    <property type="molecule type" value="Genomic_DNA"/>
</dbReference>
<dbReference type="Pfam" id="PF01979">
    <property type="entry name" value="Amidohydro_1"/>
    <property type="match status" value="1"/>
</dbReference>
<evidence type="ECO:0000259" key="1">
    <source>
        <dbReference type="Pfam" id="PF01979"/>
    </source>
</evidence>
<dbReference type="Gene3D" id="3.20.20.140">
    <property type="entry name" value="Metal-dependent hydrolases"/>
    <property type="match status" value="1"/>
</dbReference>
<dbReference type="SUPFAM" id="SSF51338">
    <property type="entry name" value="Composite domain of metallo-dependent hydrolases"/>
    <property type="match status" value="1"/>
</dbReference>
<keyword evidence="3" id="KW-1185">Reference proteome</keyword>
<accession>A0ABV6MRR9</accession>
<evidence type="ECO:0000313" key="3">
    <source>
        <dbReference type="Proteomes" id="UP001589810"/>
    </source>
</evidence>
<dbReference type="InterPro" id="IPR011059">
    <property type="entry name" value="Metal-dep_hydrolase_composite"/>
</dbReference>
<dbReference type="NCBIfam" id="NF006056">
    <property type="entry name" value="PRK08204.1"/>
    <property type="match status" value="1"/>
</dbReference>
<dbReference type="SUPFAM" id="SSF51556">
    <property type="entry name" value="Metallo-dependent hydrolases"/>
    <property type="match status" value="1"/>
</dbReference>
<name>A0ABV6MRR9_9PSEU</name>
<dbReference type="RefSeq" id="WP_273941413.1">
    <property type="nucleotide sequence ID" value="NZ_CP097263.1"/>
</dbReference>
<feature type="domain" description="Amidohydrolase-related" evidence="1">
    <location>
        <begin position="65"/>
        <end position="403"/>
    </location>
</feature>
<dbReference type="Proteomes" id="UP001589810">
    <property type="component" value="Unassembled WGS sequence"/>
</dbReference>
<dbReference type="InterPro" id="IPR006680">
    <property type="entry name" value="Amidohydro-rel"/>
</dbReference>
<dbReference type="Gene3D" id="2.30.40.10">
    <property type="entry name" value="Urease, subunit C, domain 1"/>
    <property type="match status" value="1"/>
</dbReference>
<reference evidence="2 3" key="1">
    <citation type="submission" date="2024-09" db="EMBL/GenBank/DDBJ databases">
        <authorList>
            <person name="Sun Q."/>
            <person name="Mori K."/>
        </authorList>
    </citation>
    <scope>NUCLEOTIDE SEQUENCE [LARGE SCALE GENOMIC DNA]</scope>
    <source>
        <strain evidence="2 3">TBRC 1432</strain>
    </source>
</reference>
<proteinExistence type="predicted"/>
<protein>
    <submittedName>
        <fullName evidence="2">Amidohydrolase family protein</fullName>
    </submittedName>
</protein>